<feature type="transmembrane region" description="Helical" evidence="3">
    <location>
        <begin position="814"/>
        <end position="831"/>
    </location>
</feature>
<dbReference type="InterPro" id="IPR050469">
    <property type="entry name" value="Diguanylate_Cyclase"/>
</dbReference>
<dbReference type="Pfam" id="PF00990">
    <property type="entry name" value="GGDEF"/>
    <property type="match status" value="1"/>
</dbReference>
<keyword evidence="3" id="KW-1133">Transmembrane helix</keyword>
<evidence type="ECO:0000256" key="4">
    <source>
        <dbReference type="SAM" id="SignalP"/>
    </source>
</evidence>
<reference evidence="6 7" key="1">
    <citation type="submission" date="2023-11" db="EMBL/GenBank/DDBJ databases">
        <title>Gilvimarinus fulvus sp. nov., isolated from the surface of Kelp.</title>
        <authorList>
            <person name="Sun Y.Y."/>
            <person name="Gong Y."/>
            <person name="Du Z.J."/>
        </authorList>
    </citation>
    <scope>NUCLEOTIDE SEQUENCE [LARGE SCALE GENOMIC DNA]</scope>
    <source>
        <strain evidence="6 7">SDUM040013</strain>
    </source>
</reference>
<accession>A0ABU4S1Z8</accession>
<dbReference type="PANTHER" id="PTHR45138:SF9">
    <property type="entry name" value="DIGUANYLATE CYCLASE DGCM-RELATED"/>
    <property type="match status" value="1"/>
</dbReference>
<evidence type="ECO:0000256" key="3">
    <source>
        <dbReference type="SAM" id="Phobius"/>
    </source>
</evidence>
<dbReference type="SMART" id="SM00267">
    <property type="entry name" value="GGDEF"/>
    <property type="match status" value="1"/>
</dbReference>
<dbReference type="InterPro" id="IPR029787">
    <property type="entry name" value="Nucleotide_cyclase"/>
</dbReference>
<keyword evidence="3" id="KW-0472">Membrane</keyword>
<dbReference type="Pfam" id="PF07495">
    <property type="entry name" value="Y_Y_Y"/>
    <property type="match status" value="1"/>
</dbReference>
<feature type="signal peptide" evidence="4">
    <location>
        <begin position="1"/>
        <end position="21"/>
    </location>
</feature>
<evidence type="ECO:0000256" key="2">
    <source>
        <dbReference type="ARBA" id="ARBA00034247"/>
    </source>
</evidence>
<dbReference type="Gene3D" id="2.60.40.10">
    <property type="entry name" value="Immunoglobulins"/>
    <property type="match status" value="1"/>
</dbReference>
<dbReference type="InterPro" id="IPR015943">
    <property type="entry name" value="WD40/YVTN_repeat-like_dom_sf"/>
</dbReference>
<organism evidence="6 7">
    <name type="scientific">Gilvimarinus gilvus</name>
    <dbReference type="NCBI Taxonomy" id="3058038"/>
    <lineage>
        <taxon>Bacteria</taxon>
        <taxon>Pseudomonadati</taxon>
        <taxon>Pseudomonadota</taxon>
        <taxon>Gammaproteobacteria</taxon>
        <taxon>Cellvibrionales</taxon>
        <taxon>Cellvibrionaceae</taxon>
        <taxon>Gilvimarinus</taxon>
    </lineage>
</organism>
<dbReference type="InterPro" id="IPR013783">
    <property type="entry name" value="Ig-like_fold"/>
</dbReference>
<dbReference type="RefSeq" id="WP_302720988.1">
    <property type="nucleotide sequence ID" value="NZ_JAULRU010000220.1"/>
</dbReference>
<dbReference type="Pfam" id="PF07494">
    <property type="entry name" value="Reg_prop"/>
    <property type="match status" value="6"/>
</dbReference>
<gene>
    <name evidence="6" type="ORF">SCD92_13620</name>
</gene>
<dbReference type="InterPro" id="IPR011123">
    <property type="entry name" value="Y_Y_Y"/>
</dbReference>
<dbReference type="Proteomes" id="UP001273505">
    <property type="component" value="Unassembled WGS sequence"/>
</dbReference>
<keyword evidence="4" id="KW-0732">Signal</keyword>
<dbReference type="InterPro" id="IPR043128">
    <property type="entry name" value="Rev_trsase/Diguanyl_cyclase"/>
</dbReference>
<dbReference type="NCBIfam" id="TIGR00254">
    <property type="entry name" value="GGDEF"/>
    <property type="match status" value="1"/>
</dbReference>
<keyword evidence="3" id="KW-0812">Transmembrane</keyword>
<evidence type="ECO:0000313" key="6">
    <source>
        <dbReference type="EMBL" id="MDX6850406.1"/>
    </source>
</evidence>
<dbReference type="Gene3D" id="3.30.70.270">
    <property type="match status" value="1"/>
</dbReference>
<evidence type="ECO:0000259" key="5">
    <source>
        <dbReference type="PROSITE" id="PS50887"/>
    </source>
</evidence>
<comment type="catalytic activity">
    <reaction evidence="2">
        <text>2 GTP = 3',3'-c-di-GMP + 2 diphosphate</text>
        <dbReference type="Rhea" id="RHEA:24898"/>
        <dbReference type="ChEBI" id="CHEBI:33019"/>
        <dbReference type="ChEBI" id="CHEBI:37565"/>
        <dbReference type="ChEBI" id="CHEBI:58805"/>
        <dbReference type="EC" id="2.7.7.65"/>
    </reaction>
</comment>
<dbReference type="EMBL" id="JAXAFO010000024">
    <property type="protein sequence ID" value="MDX6850406.1"/>
    <property type="molecule type" value="Genomic_DNA"/>
</dbReference>
<feature type="domain" description="GGDEF" evidence="5">
    <location>
        <begin position="877"/>
        <end position="1009"/>
    </location>
</feature>
<dbReference type="Gene3D" id="2.130.10.10">
    <property type="entry name" value="YVTN repeat-like/Quinoprotein amine dehydrogenase"/>
    <property type="match status" value="3"/>
</dbReference>
<dbReference type="InterPro" id="IPR011110">
    <property type="entry name" value="Reg_prop"/>
</dbReference>
<keyword evidence="7" id="KW-1185">Reference proteome</keyword>
<evidence type="ECO:0000256" key="1">
    <source>
        <dbReference type="ARBA" id="ARBA00012528"/>
    </source>
</evidence>
<name>A0ABU4S1Z8_9GAMM</name>
<dbReference type="PANTHER" id="PTHR45138">
    <property type="entry name" value="REGULATORY COMPONENTS OF SENSORY TRANSDUCTION SYSTEM"/>
    <property type="match status" value="1"/>
</dbReference>
<dbReference type="SUPFAM" id="SSF55073">
    <property type="entry name" value="Nucleotide cyclase"/>
    <property type="match status" value="1"/>
</dbReference>
<protein>
    <recommendedName>
        <fullName evidence="1">diguanylate cyclase</fullName>
        <ecNumber evidence="1">2.7.7.65</ecNumber>
    </recommendedName>
</protein>
<evidence type="ECO:0000313" key="7">
    <source>
        <dbReference type="Proteomes" id="UP001273505"/>
    </source>
</evidence>
<sequence length="1009" mass="112328">MQRDFLKTLTLLLLVAGSAVTAETKNPASAAPTIRFDNPFDQSDAGSHLLGGVIDIIQDEKGFIWLGGENGLGRYDGRDLKLYQADSSSERSLSGNYVWSLALDKDGVLWQATGGGLSRYNERTEDFTQYLQFGDTRFISGSLSSLAVGEDNTLYVGGIRSLYAINPTRTAMSIYQPAPPISRGPNVGQVQDLSIDSDGRVWMAMAGMGVAIFDPATASFEYLLHNPNDANSIAYNHVRVIVHDKQGRTWLGTYGNGISLLDHATGKFTHYAHDPDDPFSLEVNIIWDITLDSEGVVWVALDQGGLARFDETTQSFHHYHNAPYDSHSLISDQVRVVYEDNNSDLWIGAFPAGVSFYNRSTQVFRHHTSRPNDPSSLSNNAILAMLESEDGTIWVGTENGLNALDSRNDRVRRYMSDPDSPYGLKANPVLALEEDTNGQLWVGTWAGGLHRFDPDTGRFYNYSNQSDNPGSINDDFIWSLLLSRDQTLWVGTENGGLNRYHRDTDSFSHYINQEGQDNTISGNYLPALLEDQSGRLWIGTYPGLDLFDPDTETFTPATQASVTSQPGDDLNIRSLHEDNQGRIWIGTDQGVNIYHPNTGEVRHINVQEGLPSSSVSSILEDERGDIWLATTNGLARIGSDLTVIATYSRDNGLAGSNYNRDASLKDSQGLLYFGSTEGITVFNPEDLNKHGANFPVVITNLRILNRAAPIGVKGSPLSTSILTTDELTLTHEDTMFSFDLAALNFRQNNTMRYSYQLEGFDRGWNNIGRNTSATYTNINSGEYRFRTRASVNGENWVEGQTIAITILPPPWRSWWAYCIYLAILAVLLWFAHKYITLQVRAEAYRSKSMTDPLTQLYNRAGIAQVSEGIFANPTTKKGMCLMIMDIDHFKRVNDRRGHDAGDRILCDVSRIVRDCLRTSDHFGRWGGEEFILMCPTHGHASSHYLAEKVRKTVEAHTYEQHSRKPIHLSVSIGLVDIEPEDSFESALKRADNALYKAKELGRNCVVMAD</sequence>
<dbReference type="InterPro" id="IPR000160">
    <property type="entry name" value="GGDEF_dom"/>
</dbReference>
<dbReference type="CDD" id="cd01949">
    <property type="entry name" value="GGDEF"/>
    <property type="match status" value="1"/>
</dbReference>
<dbReference type="PROSITE" id="PS50887">
    <property type="entry name" value="GGDEF"/>
    <property type="match status" value="1"/>
</dbReference>
<dbReference type="EC" id="2.7.7.65" evidence="1"/>
<dbReference type="SUPFAM" id="SSF63829">
    <property type="entry name" value="Calcium-dependent phosphotriesterase"/>
    <property type="match status" value="3"/>
</dbReference>
<comment type="caution">
    <text evidence="6">The sequence shown here is derived from an EMBL/GenBank/DDBJ whole genome shotgun (WGS) entry which is preliminary data.</text>
</comment>
<proteinExistence type="predicted"/>
<feature type="chain" id="PRO_5045921548" description="diguanylate cyclase" evidence="4">
    <location>
        <begin position="22"/>
        <end position="1009"/>
    </location>
</feature>